<evidence type="ECO:0000256" key="1">
    <source>
        <dbReference type="ARBA" id="ARBA00004175"/>
    </source>
</evidence>
<dbReference type="GO" id="GO:0046930">
    <property type="term" value="C:pore complex"/>
    <property type="evidence" value="ECO:0007669"/>
    <property type="project" value="InterPro"/>
</dbReference>
<evidence type="ECO:0000256" key="3">
    <source>
        <dbReference type="ARBA" id="ARBA00022537"/>
    </source>
</evidence>
<dbReference type="InterPro" id="IPR009104">
    <property type="entry name" value="Anemon_actinoporin-like"/>
</dbReference>
<dbReference type="OrthoDB" id="6132998at2759"/>
<dbReference type="STRING" id="137246.A0A401RR90"/>
<dbReference type="GO" id="GO:0051715">
    <property type="term" value="P:cytolysis in another organism"/>
    <property type="evidence" value="ECO:0007669"/>
    <property type="project" value="InterPro"/>
</dbReference>
<gene>
    <name evidence="6" type="ORF">chiPu_0019248</name>
</gene>
<keyword evidence="4" id="KW-0472">Membrane</keyword>
<protein>
    <submittedName>
        <fullName evidence="6">Uncharacterized protein</fullName>
    </submittedName>
</protein>
<organism evidence="6 7">
    <name type="scientific">Chiloscyllium punctatum</name>
    <name type="common">Brownbanded bambooshark</name>
    <name type="synonym">Hemiscyllium punctatum</name>
    <dbReference type="NCBI Taxonomy" id="137246"/>
    <lineage>
        <taxon>Eukaryota</taxon>
        <taxon>Metazoa</taxon>
        <taxon>Chordata</taxon>
        <taxon>Craniata</taxon>
        <taxon>Vertebrata</taxon>
        <taxon>Chondrichthyes</taxon>
        <taxon>Elasmobranchii</taxon>
        <taxon>Galeomorphii</taxon>
        <taxon>Galeoidea</taxon>
        <taxon>Orectolobiformes</taxon>
        <taxon>Hemiscylliidae</taxon>
        <taxon>Chiloscyllium</taxon>
    </lineage>
</organism>
<sequence>MSRVTQERDSPHRGNQARMATPIEEIVKSVDSKIIVGIEITNGSKHFDLTAAATYAECGVVQSPPPPIIAKEKKGTCVFTKTPFSLYGSVGVLSYSFGNQQFSLLFSNPFDTIKYDSEFALYIPDTKTMTDQNLYNKMYTQLHESSSFTKTAIGRGNAALQLVKDGMEVSCTMSNVHHNAIIKLEVRDHFSSPYKPNY</sequence>
<keyword evidence="5" id="KW-0166">Nematocyst</keyword>
<keyword evidence="4" id="KW-1053">Target membrane</keyword>
<dbReference type="GO" id="GO:0046931">
    <property type="term" value="P:pore complex assembly"/>
    <property type="evidence" value="ECO:0007669"/>
    <property type="project" value="InterPro"/>
</dbReference>
<reference evidence="6 7" key="1">
    <citation type="journal article" date="2018" name="Nat. Ecol. Evol.">
        <title>Shark genomes provide insights into elasmobranch evolution and the origin of vertebrates.</title>
        <authorList>
            <person name="Hara Y"/>
            <person name="Yamaguchi K"/>
            <person name="Onimaru K"/>
            <person name="Kadota M"/>
            <person name="Koyanagi M"/>
            <person name="Keeley SD"/>
            <person name="Tatsumi K"/>
            <person name="Tanaka K"/>
            <person name="Motone F"/>
            <person name="Kageyama Y"/>
            <person name="Nozu R"/>
            <person name="Adachi N"/>
            <person name="Nishimura O"/>
            <person name="Nakagawa R"/>
            <person name="Tanegashima C"/>
            <person name="Kiyatake I"/>
            <person name="Matsumoto R"/>
            <person name="Murakumo K"/>
            <person name="Nishida K"/>
            <person name="Terakita A"/>
            <person name="Kuratani S"/>
            <person name="Sato K"/>
            <person name="Hyodo S Kuraku.S."/>
        </authorList>
    </citation>
    <scope>NUCLEOTIDE SEQUENCE [LARGE SCALE GENOMIC DNA]</scope>
</reference>
<dbReference type="InterPro" id="IPR050677">
    <property type="entry name" value="Actinoporin_PFT"/>
</dbReference>
<dbReference type="Proteomes" id="UP000287033">
    <property type="component" value="Unassembled WGS sequence"/>
</dbReference>
<keyword evidence="3" id="KW-1052">Target cell membrane</keyword>
<dbReference type="SUPFAM" id="SSF63724">
    <property type="entry name" value="Cytolysin/lectin"/>
    <property type="match status" value="1"/>
</dbReference>
<dbReference type="GO" id="GO:0042151">
    <property type="term" value="C:nematocyst"/>
    <property type="evidence" value="ECO:0007669"/>
    <property type="project" value="UniProtKB-SubCell"/>
</dbReference>
<evidence type="ECO:0000313" key="6">
    <source>
        <dbReference type="EMBL" id="GCC20682.1"/>
    </source>
</evidence>
<dbReference type="GO" id="GO:0044218">
    <property type="term" value="C:other organism cell membrane"/>
    <property type="evidence" value="ECO:0007669"/>
    <property type="project" value="UniProtKB-KW"/>
</dbReference>
<evidence type="ECO:0000256" key="5">
    <source>
        <dbReference type="ARBA" id="ARBA00023331"/>
    </source>
</evidence>
<dbReference type="Pfam" id="PF06369">
    <property type="entry name" value="Anemone_cytotox"/>
    <property type="match status" value="1"/>
</dbReference>
<keyword evidence="7" id="KW-1185">Reference proteome</keyword>
<accession>A0A401RR90</accession>
<proteinExistence type="predicted"/>
<dbReference type="OMA" id="VPFDYNF"/>
<dbReference type="Gene3D" id="2.60.270.20">
    <property type="entry name" value="Cytolysin/lectin"/>
    <property type="match status" value="1"/>
</dbReference>
<evidence type="ECO:0000313" key="7">
    <source>
        <dbReference type="Proteomes" id="UP000287033"/>
    </source>
</evidence>
<dbReference type="InterPro" id="IPR015926">
    <property type="entry name" value="Cytolysin/lectin"/>
</dbReference>
<dbReference type="GO" id="GO:0015267">
    <property type="term" value="F:channel activity"/>
    <property type="evidence" value="ECO:0007669"/>
    <property type="project" value="InterPro"/>
</dbReference>
<evidence type="ECO:0000256" key="2">
    <source>
        <dbReference type="ARBA" id="ARBA00004532"/>
    </source>
</evidence>
<evidence type="ECO:0000256" key="4">
    <source>
        <dbReference type="ARBA" id="ARBA00023298"/>
    </source>
</evidence>
<dbReference type="EMBL" id="BEZZ01001895">
    <property type="protein sequence ID" value="GCC20682.1"/>
    <property type="molecule type" value="Genomic_DNA"/>
</dbReference>
<comment type="subcellular location">
    <subcellularLocation>
        <location evidence="2">Nematocyst</location>
    </subcellularLocation>
    <subcellularLocation>
        <location evidence="1">Target cell membrane</location>
    </subcellularLocation>
</comment>
<dbReference type="PANTHER" id="PTHR40388:SF1">
    <property type="entry name" value="BRYOPORIN"/>
    <property type="match status" value="1"/>
</dbReference>
<dbReference type="GO" id="GO:0006812">
    <property type="term" value="P:monoatomic cation transport"/>
    <property type="evidence" value="ECO:0007669"/>
    <property type="project" value="InterPro"/>
</dbReference>
<name>A0A401RR90_CHIPU</name>
<dbReference type="AlphaFoldDB" id="A0A401RR90"/>
<comment type="caution">
    <text evidence="6">The sequence shown here is derived from an EMBL/GenBank/DDBJ whole genome shotgun (WGS) entry which is preliminary data.</text>
</comment>
<dbReference type="PANTHER" id="PTHR40388">
    <property type="entry name" value="BRYOPORIN"/>
    <property type="match status" value="1"/>
</dbReference>